<dbReference type="InterPro" id="IPR005064">
    <property type="entry name" value="BUG"/>
</dbReference>
<evidence type="ECO:0000256" key="1">
    <source>
        <dbReference type="ARBA" id="ARBA00006987"/>
    </source>
</evidence>
<gene>
    <name evidence="3" type="ORF">KQ910_18270</name>
</gene>
<keyword evidence="4" id="KW-1185">Reference proteome</keyword>
<evidence type="ECO:0000256" key="2">
    <source>
        <dbReference type="SAM" id="SignalP"/>
    </source>
</evidence>
<dbReference type="Proteomes" id="UP000727907">
    <property type="component" value="Unassembled WGS sequence"/>
</dbReference>
<feature type="chain" id="PRO_5046977012" evidence="2">
    <location>
        <begin position="23"/>
        <end position="326"/>
    </location>
</feature>
<evidence type="ECO:0000313" key="3">
    <source>
        <dbReference type="EMBL" id="MBU8875726.1"/>
    </source>
</evidence>
<accession>A0ABS6IMA3</accession>
<feature type="signal peptide" evidence="2">
    <location>
        <begin position="1"/>
        <end position="22"/>
    </location>
</feature>
<dbReference type="RefSeq" id="WP_216963425.1">
    <property type="nucleotide sequence ID" value="NZ_JAHOPB010000001.1"/>
</dbReference>
<evidence type="ECO:0000313" key="4">
    <source>
        <dbReference type="Proteomes" id="UP000727907"/>
    </source>
</evidence>
<comment type="caution">
    <text evidence="3">The sequence shown here is derived from an EMBL/GenBank/DDBJ whole genome shotgun (WGS) entry which is preliminary data.</text>
</comment>
<organism evidence="3 4">
    <name type="scientific">Reyranella humidisoli</name>
    <dbReference type="NCBI Taxonomy" id="2849149"/>
    <lineage>
        <taxon>Bacteria</taxon>
        <taxon>Pseudomonadati</taxon>
        <taxon>Pseudomonadota</taxon>
        <taxon>Alphaproteobacteria</taxon>
        <taxon>Hyphomicrobiales</taxon>
        <taxon>Reyranellaceae</taxon>
        <taxon>Reyranella</taxon>
    </lineage>
</organism>
<dbReference type="EMBL" id="JAHOPB010000001">
    <property type="protein sequence ID" value="MBU8875726.1"/>
    <property type="molecule type" value="Genomic_DNA"/>
</dbReference>
<reference evidence="3 4" key="1">
    <citation type="submission" date="2021-06" db="EMBL/GenBank/DDBJ databases">
        <authorList>
            <person name="Lee D.H."/>
        </authorList>
    </citation>
    <scope>NUCLEOTIDE SEQUENCE [LARGE SCALE GENOMIC DNA]</scope>
    <source>
        <strain evidence="3 4">MMS21-HV4-11</strain>
    </source>
</reference>
<dbReference type="PANTHER" id="PTHR42928">
    <property type="entry name" value="TRICARBOXYLATE-BINDING PROTEIN"/>
    <property type="match status" value="1"/>
</dbReference>
<keyword evidence="2" id="KW-0732">Signal</keyword>
<proteinExistence type="inferred from homology"/>
<name>A0ABS6IMA3_9HYPH</name>
<protein>
    <submittedName>
        <fullName evidence="3">Tripartite tricarboxylate transporter substrate binding protein</fullName>
    </submittedName>
</protein>
<sequence length="326" mass="34245">MNIGRRTFAFSAASLLAFPATAQEAWPARPVTLVVPYPPGNAADISGRILLEPLSTEIGQRLIIDNRAGASGIMGSASVARATPNGYTLLLTSNSPIASGPWVTKNVPYVVERDFTPIAGVARGALVLLAASDVPVSTTAEFVAYVKANPGKTSYGSFGQGNLNHLIMEMLRLRLGLDMVHVPYRGSGPAQLDLAAGRIQFLFDGAPGALARIKAGQAKGIAVSTLKRSPTLPDMPTLAESGLPELRGMDAGGWVGLFGPAQTPAPIVERLNGAVRAVIPAAQAKLLEQGLEIFTGNSPADFAAFVRADSEKWRQVVQEAKIEPQD</sequence>
<dbReference type="PIRSF" id="PIRSF017082">
    <property type="entry name" value="YflP"/>
    <property type="match status" value="1"/>
</dbReference>
<comment type="similarity">
    <text evidence="1">Belongs to the UPF0065 (bug) family.</text>
</comment>
<dbReference type="PANTHER" id="PTHR42928:SF5">
    <property type="entry name" value="BLR1237 PROTEIN"/>
    <property type="match status" value="1"/>
</dbReference>
<dbReference type="CDD" id="cd13578">
    <property type="entry name" value="PBP2_Bug27"/>
    <property type="match status" value="1"/>
</dbReference>
<dbReference type="Pfam" id="PF03401">
    <property type="entry name" value="TctC"/>
    <property type="match status" value="1"/>
</dbReference>